<gene>
    <name evidence="4" type="primary">spoT</name>
    <name evidence="4" type="ORF">HSUHS5_1140</name>
</gene>
<dbReference type="GO" id="GO:0005886">
    <property type="term" value="C:plasma membrane"/>
    <property type="evidence" value="ECO:0007669"/>
    <property type="project" value="TreeGrafter"/>
</dbReference>
<dbReference type="InterPro" id="IPR004811">
    <property type="entry name" value="RelA/Spo_fam"/>
</dbReference>
<evidence type="ECO:0000313" key="4">
    <source>
        <dbReference type="EMBL" id="EFX41496.1"/>
    </source>
</evidence>
<reference evidence="4 5" key="1">
    <citation type="journal article" date="2011" name="Vet. Res.">
        <title>Genome sequence of Helicobacter suis supports its role in gastric pathology.</title>
        <authorList>
            <person name="Vermoote M."/>
            <person name="Vandekerckhove T.T."/>
            <person name="Flahou B."/>
            <person name="Pasmans F."/>
            <person name="Smet A."/>
            <person name="De Groote D."/>
            <person name="Van Criekinge W."/>
            <person name="Ducatelle R."/>
            <person name="Haesebrouck F."/>
        </authorList>
    </citation>
    <scope>NUCLEOTIDE SEQUENCE [LARGE SCALE GENOMIC DNA]</scope>
    <source>
        <strain evidence="4 5">HS5</strain>
    </source>
</reference>
<dbReference type="SMART" id="SM00471">
    <property type="entry name" value="HDc"/>
    <property type="match status" value="1"/>
</dbReference>
<dbReference type="SUPFAM" id="SSF81271">
    <property type="entry name" value="TGS-like"/>
    <property type="match status" value="1"/>
</dbReference>
<dbReference type="EMBL" id="ADHO01000247">
    <property type="protein sequence ID" value="EFX41496.1"/>
    <property type="molecule type" value="Genomic_DNA"/>
</dbReference>
<proteinExistence type="inferred from homology"/>
<dbReference type="GO" id="GO:0015969">
    <property type="term" value="P:guanosine tetraphosphate metabolic process"/>
    <property type="evidence" value="ECO:0007669"/>
    <property type="project" value="InterPro"/>
</dbReference>
<dbReference type="GO" id="GO:0042594">
    <property type="term" value="P:response to starvation"/>
    <property type="evidence" value="ECO:0007669"/>
    <property type="project" value="TreeGrafter"/>
</dbReference>
<dbReference type="Pfam" id="PF13328">
    <property type="entry name" value="HD_4"/>
    <property type="match status" value="1"/>
</dbReference>
<evidence type="ECO:0000259" key="2">
    <source>
        <dbReference type="SMART" id="SM00471"/>
    </source>
</evidence>
<comment type="function">
    <text evidence="1">In eubacteria ppGpp (guanosine 3'-diphosphate 5'-diphosphate) is a mediator of the stringent response that coordinates a variety of cellular activities in response to changes in nutritional abundance.</text>
</comment>
<dbReference type="AlphaFoldDB" id="E7G559"/>
<organism evidence="4 5">
    <name type="scientific">Helicobacter suis HS5</name>
    <dbReference type="NCBI Taxonomy" id="710394"/>
    <lineage>
        <taxon>Bacteria</taxon>
        <taxon>Pseudomonadati</taxon>
        <taxon>Campylobacterota</taxon>
        <taxon>Epsilonproteobacteria</taxon>
        <taxon>Campylobacterales</taxon>
        <taxon>Helicobacteraceae</taxon>
        <taxon>Helicobacter</taxon>
    </lineage>
</organism>
<dbReference type="InterPro" id="IPR012676">
    <property type="entry name" value="TGS-like"/>
</dbReference>
<dbReference type="SMART" id="SM00954">
    <property type="entry name" value="RelA_SpoT"/>
    <property type="match status" value="1"/>
</dbReference>
<dbReference type="Pfam" id="PF02824">
    <property type="entry name" value="TGS"/>
    <property type="match status" value="1"/>
</dbReference>
<dbReference type="InterPro" id="IPR004095">
    <property type="entry name" value="TGS"/>
</dbReference>
<dbReference type="InterPro" id="IPR007685">
    <property type="entry name" value="RelA_SpoT"/>
</dbReference>
<name>E7G559_9HELI</name>
<sequence length="774" mass="88845">MALMKDTKTHPYSGLLEILELLKEVSGPSEAIDVLKNTTSITPKIAQALDLATHYHQGQMRKGGGPYITHPICVACIVAFCGGDEAMICASLLHDVVEDTPCEIGQIVELFGEDVANLVDALTKITEIRKEELAFDPQNPRLVTSALTFRKILVSAIKDPRALVVKISDRLHNILTLDALSRDKQIRISKETLAVYAPIASRLGMSSIKNELEDKSFYYIYPQEYQSIQSYLNKSKQALSLKLNQFASKLEKMFFEAGFLETDFQITTRIKRPYSIFLKMQRKGAVNKDEILDLMAVRVLVRTPLECYKILGIVHLRFKPIVSRFKDHIALPKENGYQTIHTTIFDESSIYEVQIRTFDMHMGAEYGNSAHWKYKAGGAEPESLKWLHNLKYQSEDNKDNPREFYDLVQNDLYREDITVFSPSGDNYTLPAGAIVLDFAYMIHSELGDKAKEAFVNNKKALLNQELRSGDVVKIIKGKKSIPRFTWINQLRTSRAKSHLKLQRKNQIKEIDSKSMINILNSIFESPIFEADMGAKQYLLFEKKLAEYGVECSLSEAMKSIDGVRKLVEEIQAKVPQIAQHTRSEQRLFGFVMKNLMQFRFTRILNRPLPSVGLKRCDLENFIIYTNPHVHVKQVVFNDCCHPKYQDEIIAIMPNYKDHKVVVHHKLCKQGGLDIDLGLPMVFIEWSKRSKEIYKIIIHVSNTKEALLHLLTFLIKNDCHIVGVHYRGYLDHFSSHCEILFEYNAKEVRAFKDIVMRKYQERLGEFSSLKDAYQE</sequence>
<evidence type="ECO:0000256" key="1">
    <source>
        <dbReference type="RuleBase" id="RU003847"/>
    </source>
</evidence>
<protein>
    <submittedName>
        <fullName evidence="4">Penta-phosphate guanosine-3'-pyrophosphohydrolase</fullName>
    </submittedName>
</protein>
<evidence type="ECO:0000259" key="3">
    <source>
        <dbReference type="SMART" id="SM00954"/>
    </source>
</evidence>
<dbReference type="CDD" id="cd05399">
    <property type="entry name" value="NT_Rel-Spo_like"/>
    <property type="match status" value="1"/>
</dbReference>
<accession>E7G559</accession>
<dbReference type="Proteomes" id="UP000054093">
    <property type="component" value="Unassembled WGS sequence"/>
</dbReference>
<dbReference type="GO" id="GO:0008728">
    <property type="term" value="F:GTP diphosphokinase activity"/>
    <property type="evidence" value="ECO:0007669"/>
    <property type="project" value="TreeGrafter"/>
</dbReference>
<evidence type="ECO:0000313" key="5">
    <source>
        <dbReference type="Proteomes" id="UP000054093"/>
    </source>
</evidence>
<feature type="domain" description="HD/PDEase" evidence="2">
    <location>
        <begin position="63"/>
        <end position="183"/>
    </location>
</feature>
<dbReference type="PANTHER" id="PTHR21262:SF36">
    <property type="entry name" value="BIFUNCTIONAL (P)PPGPP SYNTHASE_HYDROLASE SPOT"/>
    <property type="match status" value="1"/>
</dbReference>
<keyword evidence="4" id="KW-0378">Hydrolase</keyword>
<dbReference type="FunFam" id="1.10.3210.10:FF:000001">
    <property type="entry name" value="GTP pyrophosphokinase RelA"/>
    <property type="match status" value="1"/>
</dbReference>
<dbReference type="InterPro" id="IPR043519">
    <property type="entry name" value="NT_sf"/>
</dbReference>
<comment type="similarity">
    <text evidence="1">Belongs to the relA/spoT family.</text>
</comment>
<dbReference type="InterPro" id="IPR003607">
    <property type="entry name" value="HD/PDEase_dom"/>
</dbReference>
<dbReference type="NCBIfam" id="TIGR00691">
    <property type="entry name" value="spoT_relA"/>
    <property type="match status" value="1"/>
</dbReference>
<feature type="domain" description="RelA/SpoT" evidence="3">
    <location>
        <begin position="268"/>
        <end position="378"/>
    </location>
</feature>
<dbReference type="Pfam" id="PF04607">
    <property type="entry name" value="RelA_SpoT"/>
    <property type="match status" value="1"/>
</dbReference>
<dbReference type="SUPFAM" id="SSF109604">
    <property type="entry name" value="HD-domain/PDEase-like"/>
    <property type="match status" value="1"/>
</dbReference>
<dbReference type="GO" id="GO:0008893">
    <property type="term" value="F:guanosine-3',5'-bis(diphosphate) 3'-diphosphatase activity"/>
    <property type="evidence" value="ECO:0007669"/>
    <property type="project" value="TreeGrafter"/>
</dbReference>
<dbReference type="SUPFAM" id="SSF81301">
    <property type="entry name" value="Nucleotidyltransferase"/>
    <property type="match status" value="1"/>
</dbReference>
<comment type="caution">
    <text evidence="4">The sequence shown here is derived from an EMBL/GenBank/DDBJ whole genome shotgun (WGS) entry which is preliminary data.</text>
</comment>
<dbReference type="Gene3D" id="1.10.3210.10">
    <property type="entry name" value="Hypothetical protein af1432"/>
    <property type="match status" value="1"/>
</dbReference>
<dbReference type="InterPro" id="IPR012675">
    <property type="entry name" value="Beta-grasp_dom_sf"/>
</dbReference>
<dbReference type="PANTHER" id="PTHR21262">
    <property type="entry name" value="GUANOSINE-3',5'-BIS DIPHOSPHATE 3'-PYROPHOSPHOHYDROLASE"/>
    <property type="match status" value="1"/>
</dbReference>
<dbReference type="Gene3D" id="3.30.460.10">
    <property type="entry name" value="Beta Polymerase, domain 2"/>
    <property type="match status" value="1"/>
</dbReference>
<dbReference type="FunFam" id="3.10.20.30:FF:000002">
    <property type="entry name" value="GTP pyrophosphokinase (RelA/SpoT)"/>
    <property type="match status" value="1"/>
</dbReference>
<dbReference type="Gene3D" id="3.10.20.30">
    <property type="match status" value="1"/>
</dbReference>